<feature type="compositionally biased region" description="Basic and acidic residues" evidence="1">
    <location>
        <begin position="115"/>
        <end position="126"/>
    </location>
</feature>
<protein>
    <submittedName>
        <fullName evidence="2">Uncharacterized protein</fullName>
    </submittedName>
</protein>
<accession>U3A749</accession>
<feature type="compositionally biased region" description="Basic residues" evidence="1">
    <location>
        <begin position="99"/>
        <end position="114"/>
    </location>
</feature>
<gene>
    <name evidence="2" type="ORF">MBEHAL_2254</name>
</gene>
<proteinExistence type="predicted"/>
<feature type="compositionally biased region" description="Basic and acidic residues" evidence="1">
    <location>
        <begin position="11"/>
        <end position="27"/>
    </location>
</feature>
<organism evidence="2 3">
    <name type="scientific">Halarchaeum acidiphilum MH1-52-1</name>
    <dbReference type="NCBI Taxonomy" id="1261545"/>
    <lineage>
        <taxon>Archaea</taxon>
        <taxon>Methanobacteriati</taxon>
        <taxon>Methanobacteriota</taxon>
        <taxon>Stenosarchaea group</taxon>
        <taxon>Halobacteria</taxon>
        <taxon>Halobacteriales</taxon>
        <taxon>Halobacteriaceae</taxon>
    </lineage>
</organism>
<feature type="region of interest" description="Disordered" evidence="1">
    <location>
        <begin position="1"/>
        <end position="68"/>
    </location>
</feature>
<sequence length="126" mass="14016">MHPPVFSTEPAWRESRPTARPVAKLERVGSTVSTSVPTPPMATRVSTSPAPTTSASATRRRSTSTRRLDYRYRRARAHGERARVAGLGRTDGAPFSSGARRRVAWSHRRSRHRIRDAGRALEREGS</sequence>
<comment type="caution">
    <text evidence="2">The sequence shown here is derived from an EMBL/GenBank/DDBJ whole genome shotgun (WGS) entry which is preliminary data.</text>
</comment>
<keyword evidence="3" id="KW-1185">Reference proteome</keyword>
<name>U3A749_9EURY</name>
<reference evidence="2 3" key="1">
    <citation type="submission" date="2013-09" db="EMBL/GenBank/DDBJ databases">
        <title>Whole genome sequencing of Halarchaeum acidiphilum strain MH1-52-1.</title>
        <authorList>
            <person name="Shimane Y."/>
            <person name="Minegishi H."/>
            <person name="Nishi S."/>
            <person name="Echigo A."/>
            <person name="Shuto A."/>
            <person name="Konishi M."/>
            <person name="Ito T."/>
            <person name="Ohkuma M."/>
            <person name="Ohta Y."/>
            <person name="Nagano Y."/>
            <person name="Tsubouchi T."/>
            <person name="Mori K."/>
            <person name="Usui K."/>
            <person name="Kamekura M."/>
            <person name="Usami R."/>
            <person name="Takaki Y."/>
            <person name="Hatada Y."/>
        </authorList>
    </citation>
    <scope>NUCLEOTIDE SEQUENCE [LARGE SCALE GENOMIC DNA]</scope>
    <source>
        <strain evidence="2 3">JCM 16109</strain>
    </source>
</reference>
<feature type="compositionally biased region" description="Low complexity" evidence="1">
    <location>
        <begin position="42"/>
        <end position="57"/>
    </location>
</feature>
<dbReference type="AlphaFoldDB" id="U3A749"/>
<dbReference type="Proteomes" id="UP000016986">
    <property type="component" value="Unassembled WGS sequence"/>
</dbReference>
<evidence type="ECO:0000313" key="3">
    <source>
        <dbReference type="Proteomes" id="UP000016986"/>
    </source>
</evidence>
<evidence type="ECO:0000256" key="1">
    <source>
        <dbReference type="SAM" id="MobiDB-lite"/>
    </source>
</evidence>
<dbReference type="EMBL" id="BATA01000070">
    <property type="protein sequence ID" value="GAD53494.1"/>
    <property type="molecule type" value="Genomic_DNA"/>
</dbReference>
<feature type="region of interest" description="Disordered" evidence="1">
    <location>
        <begin position="85"/>
        <end position="126"/>
    </location>
</feature>
<evidence type="ECO:0000313" key="2">
    <source>
        <dbReference type="EMBL" id="GAD53494.1"/>
    </source>
</evidence>